<name>A0A3D9L2J4_MARFU</name>
<dbReference type="RefSeq" id="WP_115868261.1">
    <property type="nucleotide sequence ID" value="NZ_QREG01000009.1"/>
</dbReference>
<reference evidence="2 3" key="1">
    <citation type="submission" date="2018-07" db="EMBL/GenBank/DDBJ databases">
        <title>Genomic Encyclopedia of Type Strains, Phase IV (KMG-IV): sequencing the most valuable type-strain genomes for metagenomic binning, comparative biology and taxonomic classification.</title>
        <authorList>
            <person name="Goeker M."/>
        </authorList>
    </citation>
    <scope>NUCLEOTIDE SEQUENCE [LARGE SCALE GENOMIC DNA]</scope>
    <source>
        <strain evidence="2 3">DSM 4134</strain>
    </source>
</reference>
<organism evidence="2 3">
    <name type="scientific">Marinoscillum furvescens DSM 4134</name>
    <dbReference type="NCBI Taxonomy" id="1122208"/>
    <lineage>
        <taxon>Bacteria</taxon>
        <taxon>Pseudomonadati</taxon>
        <taxon>Bacteroidota</taxon>
        <taxon>Cytophagia</taxon>
        <taxon>Cytophagales</taxon>
        <taxon>Reichenbachiellaceae</taxon>
        <taxon>Marinoscillum</taxon>
    </lineage>
</organism>
<dbReference type="InterPro" id="IPR011990">
    <property type="entry name" value="TPR-like_helical_dom_sf"/>
</dbReference>
<dbReference type="Proteomes" id="UP000256779">
    <property type="component" value="Unassembled WGS sequence"/>
</dbReference>
<evidence type="ECO:0000256" key="1">
    <source>
        <dbReference type="PROSITE-ProRule" id="PRU00339"/>
    </source>
</evidence>
<comment type="caution">
    <text evidence="2">The sequence shown here is derived from an EMBL/GenBank/DDBJ whole genome shotgun (WGS) entry which is preliminary data.</text>
</comment>
<dbReference type="OrthoDB" id="1490552at2"/>
<dbReference type="Pfam" id="PF13432">
    <property type="entry name" value="TPR_16"/>
    <property type="match status" value="1"/>
</dbReference>
<proteinExistence type="predicted"/>
<dbReference type="InterPro" id="IPR019734">
    <property type="entry name" value="TPR_rpt"/>
</dbReference>
<evidence type="ECO:0000313" key="2">
    <source>
        <dbReference type="EMBL" id="RED98959.1"/>
    </source>
</evidence>
<dbReference type="PROSITE" id="PS50005">
    <property type="entry name" value="TPR"/>
    <property type="match status" value="1"/>
</dbReference>
<accession>A0A3D9L2J4</accession>
<dbReference type="EMBL" id="QREG01000009">
    <property type="protein sequence ID" value="RED98959.1"/>
    <property type="molecule type" value="Genomic_DNA"/>
</dbReference>
<sequence>MSRQQILVVVVSLAAVVLIYQLPRVVVENETTAEVKSHDFSISDEDQQAFASLRQQLKASEDIKKSINFADSLAQLYLKYQMTDSAAKYAAYLQSDSSVAAQQAAAMVYYRAFEMASQPDKARQLAAQAGDVFRNLLETDPTNSSWKNKLAMTLMTTEAPMAGVQLLREVLAEDPENREATLNLGLLAIRSGQYERATERFERLLALDTSDYEALFYLGVAHAESENNEAAKEVFEQLMSKQDADPALKATASNYMKDF</sequence>
<dbReference type="SUPFAM" id="SSF48452">
    <property type="entry name" value="TPR-like"/>
    <property type="match status" value="1"/>
</dbReference>
<evidence type="ECO:0000313" key="3">
    <source>
        <dbReference type="Proteomes" id="UP000256779"/>
    </source>
</evidence>
<dbReference type="AlphaFoldDB" id="A0A3D9L2J4"/>
<keyword evidence="3" id="KW-1185">Reference proteome</keyword>
<feature type="repeat" description="TPR" evidence="1">
    <location>
        <begin position="178"/>
        <end position="211"/>
    </location>
</feature>
<dbReference type="Gene3D" id="1.25.40.10">
    <property type="entry name" value="Tetratricopeptide repeat domain"/>
    <property type="match status" value="1"/>
</dbReference>
<keyword evidence="1" id="KW-0802">TPR repeat</keyword>
<protein>
    <submittedName>
        <fullName evidence="2">Tetratricopeptide repeat protein</fullName>
    </submittedName>
</protein>
<gene>
    <name evidence="2" type="ORF">C7460_109151</name>
</gene>
<dbReference type="SMART" id="SM00028">
    <property type="entry name" value="TPR"/>
    <property type="match status" value="2"/>
</dbReference>